<reference evidence="4 5" key="1">
    <citation type="submission" date="2019-11" db="EMBL/GenBank/DDBJ databases">
        <title>P. haliotis isolates from Z. marina roots.</title>
        <authorList>
            <person name="Cohen M."/>
            <person name="Jospin G."/>
            <person name="Eisen J.A."/>
            <person name="Coil D.A."/>
        </authorList>
    </citation>
    <scope>NUCLEOTIDE SEQUENCE [LARGE SCALE GENOMIC DNA]</scope>
    <source>
        <strain evidence="4 5">UCD-MCMsp1aY</strain>
    </source>
</reference>
<protein>
    <recommendedName>
        <fullName evidence="3">HTH LytTR-type domain-containing protein</fullName>
    </recommendedName>
</protein>
<organism evidence="4 5">
    <name type="scientific">Psychrosphaera haliotis</name>
    <dbReference type="NCBI Taxonomy" id="555083"/>
    <lineage>
        <taxon>Bacteria</taxon>
        <taxon>Pseudomonadati</taxon>
        <taxon>Pseudomonadota</taxon>
        <taxon>Gammaproteobacteria</taxon>
        <taxon>Alteromonadales</taxon>
        <taxon>Pseudoalteromonadaceae</taxon>
        <taxon>Psychrosphaera</taxon>
    </lineage>
</organism>
<dbReference type="GO" id="GO:0003677">
    <property type="term" value="F:DNA binding"/>
    <property type="evidence" value="ECO:0007669"/>
    <property type="project" value="InterPro"/>
</dbReference>
<keyword evidence="1" id="KW-0902">Two-component regulatory system</keyword>
<gene>
    <name evidence="4" type="ORF">GNP35_13100</name>
</gene>
<keyword evidence="2" id="KW-0472">Membrane</keyword>
<keyword evidence="2" id="KW-1133">Transmembrane helix</keyword>
<evidence type="ECO:0000313" key="5">
    <source>
        <dbReference type="Proteomes" id="UP000439994"/>
    </source>
</evidence>
<comment type="caution">
    <text evidence="4">The sequence shown here is derived from an EMBL/GenBank/DDBJ whole genome shotgun (WGS) entry which is preliminary data.</text>
</comment>
<dbReference type="SMART" id="SM00850">
    <property type="entry name" value="LytTR"/>
    <property type="match status" value="1"/>
</dbReference>
<dbReference type="Pfam" id="PF04397">
    <property type="entry name" value="LytTR"/>
    <property type="match status" value="1"/>
</dbReference>
<dbReference type="GO" id="GO:0000160">
    <property type="term" value="P:phosphorelay signal transduction system"/>
    <property type="evidence" value="ECO:0007669"/>
    <property type="project" value="UniProtKB-KW"/>
</dbReference>
<proteinExistence type="predicted"/>
<name>A0A6N8FGF0_9GAMM</name>
<dbReference type="EMBL" id="WOCD01000005">
    <property type="protein sequence ID" value="MUH73341.1"/>
    <property type="molecule type" value="Genomic_DNA"/>
</dbReference>
<evidence type="ECO:0000259" key="3">
    <source>
        <dbReference type="SMART" id="SM00850"/>
    </source>
</evidence>
<evidence type="ECO:0000256" key="2">
    <source>
        <dbReference type="SAM" id="Phobius"/>
    </source>
</evidence>
<feature type="domain" description="HTH LytTR-type" evidence="3">
    <location>
        <begin position="132"/>
        <end position="234"/>
    </location>
</feature>
<dbReference type="OrthoDB" id="5942029at2"/>
<feature type="transmembrane region" description="Helical" evidence="2">
    <location>
        <begin position="63"/>
        <end position="82"/>
    </location>
</feature>
<feature type="transmembrane region" description="Helical" evidence="2">
    <location>
        <begin position="28"/>
        <end position="51"/>
    </location>
</feature>
<evidence type="ECO:0000313" key="4">
    <source>
        <dbReference type="EMBL" id="MUH73341.1"/>
    </source>
</evidence>
<evidence type="ECO:0000256" key="1">
    <source>
        <dbReference type="ARBA" id="ARBA00023012"/>
    </source>
</evidence>
<dbReference type="Gene3D" id="2.40.50.1020">
    <property type="entry name" value="LytTr DNA-binding domain"/>
    <property type="match status" value="1"/>
</dbReference>
<sequence length="239" mass="26963">MGLLRFFAIIVSGLIELQLTRFKSQYRLYPVGILVMNLIIAAVFNHSYFVVAILEQWHWGNQLMFVIYVSAIATFPLSIMYIQEQSRQGIKQEATQGTKTSSLEDQAKTLDPTNERANVHTTGFTLYGDNKTEQLTLTIEELVYLKAADNYCDIYTYKNEMLHTTVLRIPLSRAIEQIPSNKGIIKCHRSYAVNLSFVKSSSGNANGLQLALNVTEENIPVSRKFVDAIKQSLLATTDT</sequence>
<accession>A0A6N8FGF0</accession>
<dbReference type="InterPro" id="IPR007492">
    <property type="entry name" value="LytTR_DNA-bd_dom"/>
</dbReference>
<keyword evidence="5" id="KW-1185">Reference proteome</keyword>
<dbReference type="AlphaFoldDB" id="A0A6N8FGF0"/>
<dbReference type="Proteomes" id="UP000439994">
    <property type="component" value="Unassembled WGS sequence"/>
</dbReference>
<keyword evidence="2" id="KW-0812">Transmembrane</keyword>